<dbReference type="EMBL" id="CM038913">
    <property type="protein sequence ID" value="KAH9556383.1"/>
    <property type="molecule type" value="Genomic_DNA"/>
</dbReference>
<protein>
    <submittedName>
        <fullName evidence="1">Uncharacterized protein</fullName>
    </submittedName>
</protein>
<evidence type="ECO:0000313" key="2">
    <source>
        <dbReference type="Proteomes" id="UP000828922"/>
    </source>
</evidence>
<name>A0ACB8HJJ2_9BRYO</name>
<gene>
    <name evidence="1" type="ORF">CY35_07G023600</name>
</gene>
<accession>A0ACB8HJJ2</accession>
<evidence type="ECO:0000313" key="1">
    <source>
        <dbReference type="EMBL" id="KAH9556383.1"/>
    </source>
</evidence>
<organism evidence="1 2">
    <name type="scientific">Sphagnum magellanicum</name>
    <dbReference type="NCBI Taxonomy" id="128215"/>
    <lineage>
        <taxon>Eukaryota</taxon>
        <taxon>Viridiplantae</taxon>
        <taxon>Streptophyta</taxon>
        <taxon>Embryophyta</taxon>
        <taxon>Bryophyta</taxon>
        <taxon>Sphagnophytina</taxon>
        <taxon>Sphagnopsida</taxon>
        <taxon>Sphagnales</taxon>
        <taxon>Sphagnaceae</taxon>
        <taxon>Sphagnum</taxon>
    </lineage>
</organism>
<comment type="caution">
    <text evidence="1">The sequence shown here is derived from an EMBL/GenBank/DDBJ whole genome shotgun (WGS) entry which is preliminary data.</text>
</comment>
<keyword evidence="2" id="KW-1185">Reference proteome</keyword>
<proteinExistence type="predicted"/>
<dbReference type="Proteomes" id="UP000828922">
    <property type="component" value="Linkage Group LG07"/>
</dbReference>
<reference evidence="2" key="1">
    <citation type="journal article" date="2022" name="New Phytol.">
        <title>Phylogenomic structure and speciation in an emerging model: the Sphagnum magellanicum complex (Bryophyta).</title>
        <authorList>
            <person name="Shaw A.J."/>
            <person name="Piatkowski B."/>
            <person name="Duffy A.M."/>
            <person name="Aguero B."/>
            <person name="Imwattana K."/>
            <person name="Nieto-Lugilde M."/>
            <person name="Healey A."/>
            <person name="Weston D.J."/>
            <person name="Patel M.N."/>
            <person name="Schmutz J."/>
            <person name="Grimwood J."/>
            <person name="Yavitt J.B."/>
            <person name="Hassel K."/>
            <person name="Stenoien H.K."/>
            <person name="Flatberg K.I."/>
            <person name="Bickford C.P."/>
            <person name="Hicks K.A."/>
        </authorList>
    </citation>
    <scope>NUCLEOTIDE SEQUENCE [LARGE SCALE GENOMIC DNA]</scope>
</reference>
<sequence length="605" mass="63132">MAACCCYSSSSNAAIFSSSYSSTESSLTHNDAPILSPTRVSFSSSSSLLHFSKIGSAVVSGKSKFQDCVKNAGFASSSAALSSQTHYNSSSSPTHLSFFSASSSPHSRLGFRVYGALGFKVCWDAGFADSSSSLRTNRLLHAAAHAQEPAAANQDSQFVAELDGGEPAQEGVVVLVIGGGGREHALCYGLQRSASCDGVFCAPGNAGIATSGDAICITDLDVADSNAVVFFCQQRGVGLVVVGPEAPLVAGLVDDLTSAGIPAFGPSAAAAALEGSKDFMKRLCDKYDIPTAKYHSFTEAENAKKYIQEQGVPIVVKADGLAAGKGVVVALTLEEAFEAVDSMLVRSEFGSAGGMVVVEEFLDGEEVSFFALVDGENAIPLVSAQDHKRVGDGDTGPNTGGMGAYSPAPVLSPELEKQVMESIIYPTVKGMAADGCRYVGVLYAGVIIETKTGLPKLLEYNVRFGDPECQVLMMRFRSDLVQVLLAACKGELKGVQLQWADDSALVVVMASIGYPGSYSKGSKIGNLDAAELSTPGAKIFHAGTALDSEGNIVATGGRVLGVTAIGRDVAEAQQNAYQVVDQIEWPEGFNRHDIGWRAVSRLQKV</sequence>